<protein>
    <submittedName>
        <fullName evidence="1">Uncharacterized protein</fullName>
    </submittedName>
</protein>
<dbReference type="Proteomes" id="UP000827872">
    <property type="component" value="Linkage Group LG14"/>
</dbReference>
<reference evidence="1" key="1">
    <citation type="submission" date="2021-08" db="EMBL/GenBank/DDBJ databases">
        <title>The first chromosome-level gecko genome reveals the dynamic sex chromosomes of Neotropical dwarf geckos (Sphaerodactylidae: Sphaerodactylus).</title>
        <authorList>
            <person name="Pinto B.J."/>
            <person name="Keating S.E."/>
            <person name="Gamble T."/>
        </authorList>
    </citation>
    <scope>NUCLEOTIDE SEQUENCE</scope>
    <source>
        <strain evidence="1">TG3544</strain>
    </source>
</reference>
<sequence>MVAFSMVACRIAIADPRRQLAWITYFPGPCTHCFSTYAGGEFHHPDRSSEFTGPNCSYHKAVRKRTIITQLNLLNTDGVGKLKFQRKATPLLPSYATFSPCLVFNPNVTNSFNLSSPT</sequence>
<accession>A0ACB8EAR0</accession>
<gene>
    <name evidence="1" type="ORF">K3G42_011719</name>
</gene>
<name>A0ACB8EAR0_9SAUR</name>
<organism evidence="1 2">
    <name type="scientific">Sphaerodactylus townsendi</name>
    <dbReference type="NCBI Taxonomy" id="933632"/>
    <lineage>
        <taxon>Eukaryota</taxon>
        <taxon>Metazoa</taxon>
        <taxon>Chordata</taxon>
        <taxon>Craniata</taxon>
        <taxon>Vertebrata</taxon>
        <taxon>Euteleostomi</taxon>
        <taxon>Lepidosauria</taxon>
        <taxon>Squamata</taxon>
        <taxon>Bifurcata</taxon>
        <taxon>Gekkota</taxon>
        <taxon>Sphaerodactylidae</taxon>
        <taxon>Sphaerodactylus</taxon>
    </lineage>
</organism>
<comment type="caution">
    <text evidence="1">The sequence shown here is derived from an EMBL/GenBank/DDBJ whole genome shotgun (WGS) entry which is preliminary data.</text>
</comment>
<dbReference type="EMBL" id="CM037627">
    <property type="protein sequence ID" value="KAH7989622.1"/>
    <property type="molecule type" value="Genomic_DNA"/>
</dbReference>
<keyword evidence="2" id="KW-1185">Reference proteome</keyword>
<evidence type="ECO:0000313" key="1">
    <source>
        <dbReference type="EMBL" id="KAH7989622.1"/>
    </source>
</evidence>
<proteinExistence type="predicted"/>
<evidence type="ECO:0000313" key="2">
    <source>
        <dbReference type="Proteomes" id="UP000827872"/>
    </source>
</evidence>